<feature type="region of interest" description="Disordered" evidence="5">
    <location>
        <begin position="1"/>
        <end position="23"/>
    </location>
</feature>
<proteinExistence type="inferred from homology"/>
<keyword evidence="3 4" id="KW-0472">Membrane</keyword>
<comment type="similarity">
    <text evidence="2 4">Belongs to the GerABKA family.</text>
</comment>
<evidence type="ECO:0000256" key="3">
    <source>
        <dbReference type="ARBA" id="ARBA00023136"/>
    </source>
</evidence>
<dbReference type="Proteomes" id="UP000252731">
    <property type="component" value="Unassembled WGS sequence"/>
</dbReference>
<feature type="transmembrane region" description="Helical" evidence="6">
    <location>
        <begin position="285"/>
        <end position="309"/>
    </location>
</feature>
<dbReference type="GO" id="GO:0009847">
    <property type="term" value="P:spore germination"/>
    <property type="evidence" value="ECO:0007669"/>
    <property type="project" value="UniProtKB-UniRule"/>
</dbReference>
<evidence type="ECO:0000313" key="8">
    <source>
        <dbReference type="Proteomes" id="UP000252731"/>
    </source>
</evidence>
<evidence type="ECO:0000256" key="5">
    <source>
        <dbReference type="SAM" id="MobiDB-lite"/>
    </source>
</evidence>
<evidence type="ECO:0000256" key="1">
    <source>
        <dbReference type="ARBA" id="ARBA00004141"/>
    </source>
</evidence>
<evidence type="ECO:0000313" key="7">
    <source>
        <dbReference type="EMBL" id="RBP95832.1"/>
    </source>
</evidence>
<dbReference type="EMBL" id="QNSF01000002">
    <property type="protein sequence ID" value="RBP95832.1"/>
    <property type="molecule type" value="Genomic_DNA"/>
</dbReference>
<dbReference type="PANTHER" id="PTHR22550">
    <property type="entry name" value="SPORE GERMINATION PROTEIN"/>
    <property type="match status" value="1"/>
</dbReference>
<feature type="transmembrane region" description="Helical" evidence="6">
    <location>
        <begin position="411"/>
        <end position="436"/>
    </location>
</feature>
<name>A0A366K3C2_CYTFI</name>
<dbReference type="OrthoDB" id="9772630at2"/>
<sequence length="498" mass="56520">MKLKKGGNNSGSGTNNKNKQKWDENFSSSNDFVHYHTSTTEGDPFWISYFRTLISSDILHKDVLPYLQKQLTLKELKSIIPIQEMILSRDSDEIIQNIMSGYMAIQIHPHDDNCLLVNIANSKFRDVGMPTMEASAIGPQVGFIEELDTNINLIRKRLPISELIVKEMSVGKLSKTRAAVLYVKGIADQENINTVIQRIKDIQYDHIQDSSYISSMIEDNSNSLFPQSIATERVDRVATGLSEGKIIIAADGSPNLIILPITFMEAFIAMEDYSYSWIISNFFRILRFFAVWISSFVTPMYVAIMTYHYELIPERLLEPLVGSRATVPFPPFLEALFLELMIEMVKEAGIRLPLKIGQSLGVVGGIVIGQAVVEAGLTSNVLLIFVGLGTLASYTSPLYKFSNTIRFIKFPVIFLAAWLGLIGVYLYFIFTMIHLLRLTSLGRPYISFYPIRKTSVQDLWVRLPFSMQKYNPKNLRPEKKKKFTGTKKNPEPVNDFYE</sequence>
<evidence type="ECO:0000256" key="6">
    <source>
        <dbReference type="SAM" id="Phobius"/>
    </source>
</evidence>
<evidence type="ECO:0000256" key="2">
    <source>
        <dbReference type="ARBA" id="ARBA00005278"/>
    </source>
</evidence>
<comment type="subcellular location">
    <subcellularLocation>
        <location evidence="4">Cell membrane</location>
    </subcellularLocation>
    <subcellularLocation>
        <location evidence="1">Membrane</location>
        <topology evidence="1">Multi-pass membrane protein</topology>
    </subcellularLocation>
</comment>
<dbReference type="GO" id="GO:0005886">
    <property type="term" value="C:plasma membrane"/>
    <property type="evidence" value="ECO:0007669"/>
    <property type="project" value="UniProtKB-SubCell"/>
</dbReference>
<dbReference type="RefSeq" id="WP_113881375.1">
    <property type="nucleotide sequence ID" value="NZ_QNSF01000002.1"/>
</dbReference>
<protein>
    <submittedName>
        <fullName evidence="7">GerA spore germination protein</fullName>
    </submittedName>
</protein>
<dbReference type="PANTHER" id="PTHR22550:SF5">
    <property type="entry name" value="LEUCINE ZIPPER PROTEIN 4"/>
    <property type="match status" value="1"/>
</dbReference>
<dbReference type="InterPro" id="IPR004995">
    <property type="entry name" value="Spore_Ger"/>
</dbReference>
<reference evidence="7 8" key="1">
    <citation type="submission" date="2018-06" db="EMBL/GenBank/DDBJ databases">
        <title>Freshwater and sediment microbial communities from various areas in North America, analyzing microbe dynamics in response to fracking.</title>
        <authorList>
            <person name="Lamendella R."/>
        </authorList>
    </citation>
    <scope>NUCLEOTIDE SEQUENCE [LARGE SCALE GENOMIC DNA]</scope>
    <source>
        <strain evidence="7 8">14_TX</strain>
    </source>
</reference>
<keyword evidence="6" id="KW-1133">Transmembrane helix</keyword>
<gene>
    <name evidence="7" type="ORF">DFO70_102157</name>
</gene>
<evidence type="ECO:0000256" key="4">
    <source>
        <dbReference type="PIRNR" id="PIRNR005690"/>
    </source>
</evidence>
<feature type="region of interest" description="Disordered" evidence="5">
    <location>
        <begin position="477"/>
        <end position="498"/>
    </location>
</feature>
<dbReference type="PIRSF" id="PIRSF005690">
    <property type="entry name" value="GerBA"/>
    <property type="match status" value="1"/>
</dbReference>
<keyword evidence="6" id="KW-0812">Transmembrane</keyword>
<keyword evidence="8" id="KW-1185">Reference proteome</keyword>
<organism evidence="7 8">
    <name type="scientific">Cytobacillus firmus</name>
    <name type="common">Bacillus firmus</name>
    <dbReference type="NCBI Taxonomy" id="1399"/>
    <lineage>
        <taxon>Bacteria</taxon>
        <taxon>Bacillati</taxon>
        <taxon>Bacillota</taxon>
        <taxon>Bacilli</taxon>
        <taxon>Bacillales</taxon>
        <taxon>Bacillaceae</taxon>
        <taxon>Cytobacillus</taxon>
    </lineage>
</organism>
<comment type="caution">
    <text evidence="7">The sequence shown here is derived from an EMBL/GenBank/DDBJ whole genome shotgun (WGS) entry which is preliminary data.</text>
</comment>
<dbReference type="AlphaFoldDB" id="A0A366K3C2"/>
<dbReference type="Pfam" id="PF03323">
    <property type="entry name" value="GerA"/>
    <property type="match status" value="1"/>
</dbReference>
<accession>A0A366K3C2</accession>
<dbReference type="InterPro" id="IPR050768">
    <property type="entry name" value="UPF0353/GerABKA_families"/>
</dbReference>